<organism evidence="6 7">
    <name type="scientific">Loigolactobacillus bifermentans DSM 20003</name>
    <dbReference type="NCBI Taxonomy" id="1423726"/>
    <lineage>
        <taxon>Bacteria</taxon>
        <taxon>Bacillati</taxon>
        <taxon>Bacillota</taxon>
        <taxon>Bacilli</taxon>
        <taxon>Lactobacillales</taxon>
        <taxon>Lactobacillaceae</taxon>
        <taxon>Loigolactobacillus</taxon>
    </lineage>
</organism>
<keyword evidence="4 5" id="KW-0472">Membrane</keyword>
<feature type="transmembrane region" description="Helical" evidence="5">
    <location>
        <begin position="12"/>
        <end position="38"/>
    </location>
</feature>
<evidence type="ECO:0000256" key="5">
    <source>
        <dbReference type="SAM" id="Phobius"/>
    </source>
</evidence>
<evidence type="ECO:0000313" key="7">
    <source>
        <dbReference type="Proteomes" id="UP000051461"/>
    </source>
</evidence>
<name>A0A0R1GF12_9LACO</name>
<evidence type="ECO:0000313" key="6">
    <source>
        <dbReference type="EMBL" id="KRK32664.1"/>
    </source>
</evidence>
<dbReference type="EMBL" id="AZDA01000140">
    <property type="protein sequence ID" value="KRK32664.1"/>
    <property type="molecule type" value="Genomic_DNA"/>
</dbReference>
<evidence type="ECO:0000256" key="4">
    <source>
        <dbReference type="ARBA" id="ARBA00023136"/>
    </source>
</evidence>
<evidence type="ECO:0000256" key="2">
    <source>
        <dbReference type="ARBA" id="ARBA00022692"/>
    </source>
</evidence>
<comment type="caution">
    <text evidence="6">The sequence shown here is derived from an EMBL/GenBank/DDBJ whole genome shotgun (WGS) entry which is preliminary data.</text>
</comment>
<dbReference type="Proteomes" id="UP000051461">
    <property type="component" value="Unassembled WGS sequence"/>
</dbReference>
<dbReference type="Pfam" id="PF02361">
    <property type="entry name" value="CbiQ"/>
    <property type="match status" value="1"/>
</dbReference>
<accession>A0A0R1GF12</accession>
<feature type="transmembrane region" description="Helical" evidence="5">
    <location>
        <begin position="196"/>
        <end position="217"/>
    </location>
</feature>
<gene>
    <name evidence="6" type="ORF">FC07_GL002097</name>
</gene>
<dbReference type="GO" id="GO:0005886">
    <property type="term" value="C:plasma membrane"/>
    <property type="evidence" value="ECO:0007669"/>
    <property type="project" value="UniProtKB-ARBA"/>
</dbReference>
<dbReference type="RefSeq" id="WP_057905920.1">
    <property type="nucleotide sequence ID" value="NZ_AZDA01000140.1"/>
</dbReference>
<dbReference type="STRING" id="1423726.FC07_GL002097"/>
<keyword evidence="7" id="KW-1185">Reference proteome</keyword>
<evidence type="ECO:0000256" key="1">
    <source>
        <dbReference type="ARBA" id="ARBA00004141"/>
    </source>
</evidence>
<sequence length="218" mass="24560">MNPSVKLGVVLFISFEIAFVQTITTNVVIAVVAALYLIAKRISVKRFAWLLIVPIIPVLGTWLSFYFHGTGDAMHSAWLLSTRVFAYIWLGGVLTFTCTPDELLGSLEQNCHLPAKFVYGMLGAFNFAPQVTQAVKQIKTAALMRGEVLHVWSPQIFFKAVLLSLRWSDNLAQSMQSHGFNETTQRTHYQRFVIPAWNWGLAFVLLAGVQFFTFGHFK</sequence>
<feature type="transmembrane region" description="Helical" evidence="5">
    <location>
        <begin position="47"/>
        <end position="65"/>
    </location>
</feature>
<keyword evidence="3 5" id="KW-1133">Transmembrane helix</keyword>
<dbReference type="OrthoDB" id="92887at2"/>
<proteinExistence type="predicted"/>
<keyword evidence="2 5" id="KW-0812">Transmembrane</keyword>
<protein>
    <submittedName>
        <fullName evidence="6">ABC transporter</fullName>
    </submittedName>
</protein>
<reference evidence="6 7" key="1">
    <citation type="journal article" date="2015" name="Genome Announc.">
        <title>Expanding the biotechnology potential of lactobacilli through comparative genomics of 213 strains and associated genera.</title>
        <authorList>
            <person name="Sun Z."/>
            <person name="Harris H.M."/>
            <person name="McCann A."/>
            <person name="Guo C."/>
            <person name="Argimon S."/>
            <person name="Zhang W."/>
            <person name="Yang X."/>
            <person name="Jeffery I.B."/>
            <person name="Cooney J.C."/>
            <person name="Kagawa T.F."/>
            <person name="Liu W."/>
            <person name="Song Y."/>
            <person name="Salvetti E."/>
            <person name="Wrobel A."/>
            <person name="Rasinkangas P."/>
            <person name="Parkhill J."/>
            <person name="Rea M.C."/>
            <person name="O'Sullivan O."/>
            <person name="Ritari J."/>
            <person name="Douillard F.P."/>
            <person name="Paul Ross R."/>
            <person name="Yang R."/>
            <person name="Briner A.E."/>
            <person name="Felis G.E."/>
            <person name="de Vos W.M."/>
            <person name="Barrangou R."/>
            <person name="Klaenhammer T.R."/>
            <person name="Caufield P.W."/>
            <person name="Cui Y."/>
            <person name="Zhang H."/>
            <person name="O'Toole P.W."/>
        </authorList>
    </citation>
    <scope>NUCLEOTIDE SEQUENCE [LARGE SCALE GENOMIC DNA]</scope>
    <source>
        <strain evidence="6 7">DSM 20003</strain>
    </source>
</reference>
<dbReference type="InterPro" id="IPR003339">
    <property type="entry name" value="ABC/ECF_trnsptr_transmembrane"/>
</dbReference>
<dbReference type="CDD" id="cd16914">
    <property type="entry name" value="EcfT"/>
    <property type="match status" value="1"/>
</dbReference>
<dbReference type="AlphaFoldDB" id="A0A0R1GF12"/>
<feature type="transmembrane region" description="Helical" evidence="5">
    <location>
        <begin position="77"/>
        <end position="96"/>
    </location>
</feature>
<dbReference type="PATRIC" id="fig|1423726.3.peg.2173"/>
<comment type="subcellular location">
    <subcellularLocation>
        <location evidence="1">Membrane</location>
        <topology evidence="1">Multi-pass membrane protein</topology>
    </subcellularLocation>
</comment>
<evidence type="ECO:0000256" key="3">
    <source>
        <dbReference type="ARBA" id="ARBA00022989"/>
    </source>
</evidence>